<feature type="transmembrane region" description="Helical" evidence="6">
    <location>
        <begin position="50"/>
        <end position="69"/>
    </location>
</feature>
<sequence>MNYSTLFCNVLITLLFVGTCFLAEYMTCVNDPLDDARATPETSDADRKPLVVRWWYAPIIILAAFGASYVPSTGWMNVIAVVVSAASLAFMACNKAAIHGKMQGLVTATFTSLVCWMWLGYSRAPMGWLVINLTTILVMIFVLSEYAQHFRWPIIRIALVSLTIFDVISVFVTGHMIDIAAASMKAGFPGLVYFPDFHTWKPIMILGAGDIVFPGTLMILAITTGYETKRWLPMWGTLAGFIAGQMICTLVLILFHSAQPAMLYLVPGVLIGYRAAVALIPHEHQAEFLS</sequence>
<dbReference type="GO" id="GO:0042500">
    <property type="term" value="F:aspartic endopeptidase activity, intramembrane cleaving"/>
    <property type="evidence" value="ECO:0007669"/>
    <property type="project" value="InterPro"/>
</dbReference>
<dbReference type="EMBL" id="MEZX01000002">
    <property type="protein sequence ID" value="OGD64937.1"/>
    <property type="molecule type" value="Genomic_DNA"/>
</dbReference>
<name>A0A1F5EC07_9BACT</name>
<accession>A0A1F5EC07</accession>
<gene>
    <name evidence="7" type="ORF">A3A71_02730</name>
</gene>
<dbReference type="GO" id="GO:0033619">
    <property type="term" value="P:membrane protein proteolysis"/>
    <property type="evidence" value="ECO:0007669"/>
    <property type="project" value="TreeGrafter"/>
</dbReference>
<dbReference type="InterPro" id="IPR007369">
    <property type="entry name" value="Peptidase_A22B_SPP"/>
</dbReference>
<evidence type="ECO:0000256" key="2">
    <source>
        <dbReference type="ARBA" id="ARBA00022692"/>
    </source>
</evidence>
<proteinExistence type="predicted"/>
<organism evidence="7 8">
    <name type="scientific">Candidatus Berkelbacteria bacterium RIFCSPLOWO2_01_FULL_50_28</name>
    <dbReference type="NCBI Taxonomy" id="1797471"/>
    <lineage>
        <taxon>Bacteria</taxon>
        <taxon>Candidatus Berkelbacteria</taxon>
    </lineage>
</organism>
<protein>
    <submittedName>
        <fullName evidence="7">Uncharacterized protein</fullName>
    </submittedName>
</protein>
<comment type="caution">
    <text evidence="7">The sequence shown here is derived from an EMBL/GenBank/DDBJ whole genome shotgun (WGS) entry which is preliminary data.</text>
</comment>
<dbReference type="InterPro" id="IPR006639">
    <property type="entry name" value="Preselin/SPP"/>
</dbReference>
<dbReference type="PANTHER" id="PTHR12174:SF22">
    <property type="entry name" value="SIGNAL PEPTIDE PEPTIDASE-LIKE 3"/>
    <property type="match status" value="1"/>
</dbReference>
<dbReference type="Proteomes" id="UP000177481">
    <property type="component" value="Unassembled WGS sequence"/>
</dbReference>
<keyword evidence="3" id="KW-0378">Hydrolase</keyword>
<evidence type="ECO:0000313" key="8">
    <source>
        <dbReference type="Proteomes" id="UP000177481"/>
    </source>
</evidence>
<reference evidence="7 8" key="1">
    <citation type="journal article" date="2016" name="Nat. Commun.">
        <title>Thousands of microbial genomes shed light on interconnected biogeochemical processes in an aquifer system.</title>
        <authorList>
            <person name="Anantharaman K."/>
            <person name="Brown C.T."/>
            <person name="Hug L.A."/>
            <person name="Sharon I."/>
            <person name="Castelle C.J."/>
            <person name="Probst A.J."/>
            <person name="Thomas B.C."/>
            <person name="Singh A."/>
            <person name="Wilkins M.J."/>
            <person name="Karaoz U."/>
            <person name="Brodie E.L."/>
            <person name="Williams K.H."/>
            <person name="Hubbard S.S."/>
            <person name="Banfield J.F."/>
        </authorList>
    </citation>
    <scope>NUCLEOTIDE SEQUENCE [LARGE SCALE GENOMIC DNA]</scope>
</reference>
<dbReference type="Pfam" id="PF04258">
    <property type="entry name" value="Peptidase_A22B"/>
    <property type="match status" value="1"/>
</dbReference>
<dbReference type="AlphaFoldDB" id="A0A1F5EC07"/>
<comment type="subcellular location">
    <subcellularLocation>
        <location evidence="1">Endomembrane system</location>
        <topology evidence="1">Multi-pass membrane protein</topology>
    </subcellularLocation>
</comment>
<dbReference type="GO" id="GO:0006465">
    <property type="term" value="P:signal peptide processing"/>
    <property type="evidence" value="ECO:0007669"/>
    <property type="project" value="TreeGrafter"/>
</dbReference>
<dbReference type="SMART" id="SM00730">
    <property type="entry name" value="PSN"/>
    <property type="match status" value="1"/>
</dbReference>
<feature type="transmembrane region" description="Helical" evidence="6">
    <location>
        <begin position="234"/>
        <end position="255"/>
    </location>
</feature>
<feature type="transmembrane region" description="Helical" evidence="6">
    <location>
        <begin position="6"/>
        <end position="29"/>
    </location>
</feature>
<evidence type="ECO:0000256" key="1">
    <source>
        <dbReference type="ARBA" id="ARBA00004127"/>
    </source>
</evidence>
<keyword evidence="5 6" id="KW-0472">Membrane</keyword>
<dbReference type="PANTHER" id="PTHR12174">
    <property type="entry name" value="SIGNAL PEPTIDE PEPTIDASE"/>
    <property type="match status" value="1"/>
</dbReference>
<evidence type="ECO:0000256" key="3">
    <source>
        <dbReference type="ARBA" id="ARBA00022801"/>
    </source>
</evidence>
<feature type="transmembrane region" description="Helical" evidence="6">
    <location>
        <begin position="203"/>
        <end position="222"/>
    </location>
</feature>
<keyword evidence="2 6" id="KW-0812">Transmembrane</keyword>
<evidence type="ECO:0000256" key="5">
    <source>
        <dbReference type="ARBA" id="ARBA00023136"/>
    </source>
</evidence>
<dbReference type="GO" id="GO:0030660">
    <property type="term" value="C:Golgi-associated vesicle membrane"/>
    <property type="evidence" value="ECO:0007669"/>
    <property type="project" value="TreeGrafter"/>
</dbReference>
<feature type="transmembrane region" description="Helical" evidence="6">
    <location>
        <begin position="127"/>
        <end position="147"/>
    </location>
</feature>
<keyword evidence="4 6" id="KW-1133">Transmembrane helix</keyword>
<evidence type="ECO:0000256" key="6">
    <source>
        <dbReference type="SAM" id="Phobius"/>
    </source>
</evidence>
<dbReference type="GO" id="GO:0012505">
    <property type="term" value="C:endomembrane system"/>
    <property type="evidence" value="ECO:0007669"/>
    <property type="project" value="UniProtKB-SubCell"/>
</dbReference>
<evidence type="ECO:0000256" key="4">
    <source>
        <dbReference type="ARBA" id="ARBA00022989"/>
    </source>
</evidence>
<evidence type="ECO:0000313" key="7">
    <source>
        <dbReference type="EMBL" id="OGD64937.1"/>
    </source>
</evidence>
<feature type="transmembrane region" description="Helical" evidence="6">
    <location>
        <begin position="159"/>
        <end position="183"/>
    </location>
</feature>
<feature type="transmembrane region" description="Helical" evidence="6">
    <location>
        <begin position="75"/>
        <end position="93"/>
    </location>
</feature>